<evidence type="ECO:0000313" key="6">
    <source>
        <dbReference type="EMBL" id="GLB38815.1"/>
    </source>
</evidence>
<comment type="caution">
    <text evidence="6">The sequence shown here is derived from an EMBL/GenBank/DDBJ whole genome shotgun (WGS) entry which is preliminary data.</text>
</comment>
<evidence type="ECO:0000313" key="7">
    <source>
        <dbReference type="Proteomes" id="UP001063166"/>
    </source>
</evidence>
<feature type="compositionally biased region" description="Basic and acidic residues" evidence="4">
    <location>
        <begin position="271"/>
        <end position="283"/>
    </location>
</feature>
<dbReference type="InterPro" id="IPR045379">
    <property type="entry name" value="Crinkler_N"/>
</dbReference>
<accession>A0A9P3UPB4</accession>
<feature type="compositionally biased region" description="Basic residues" evidence="4">
    <location>
        <begin position="253"/>
        <end position="262"/>
    </location>
</feature>
<keyword evidence="7" id="KW-1185">Reference proteome</keyword>
<evidence type="ECO:0000256" key="1">
    <source>
        <dbReference type="ARBA" id="ARBA00004340"/>
    </source>
</evidence>
<reference evidence="6" key="1">
    <citation type="submission" date="2022-07" db="EMBL/GenBank/DDBJ databases">
        <title>The genome of Lyophyllum shimeji provides insight into the initial evolution of ectomycorrhizal fungal genome.</title>
        <authorList>
            <person name="Kobayashi Y."/>
            <person name="Shibata T."/>
            <person name="Hirakawa H."/>
            <person name="Shigenobu S."/>
            <person name="Nishiyama T."/>
            <person name="Yamada A."/>
            <person name="Hasebe M."/>
            <person name="Kawaguchi M."/>
        </authorList>
    </citation>
    <scope>NUCLEOTIDE SEQUENCE</scope>
    <source>
        <strain evidence="6">AT787</strain>
    </source>
</reference>
<proteinExistence type="predicted"/>
<name>A0A9P3UPB4_LYOSH</name>
<evidence type="ECO:0000256" key="2">
    <source>
        <dbReference type="ARBA" id="ARBA00004613"/>
    </source>
</evidence>
<feature type="region of interest" description="Disordered" evidence="4">
    <location>
        <begin position="139"/>
        <end position="177"/>
    </location>
</feature>
<dbReference type="AlphaFoldDB" id="A0A9P3UPB4"/>
<evidence type="ECO:0000256" key="3">
    <source>
        <dbReference type="ARBA" id="ARBA00022525"/>
    </source>
</evidence>
<evidence type="ECO:0000256" key="4">
    <source>
        <dbReference type="SAM" id="MobiDB-lite"/>
    </source>
</evidence>
<gene>
    <name evidence="6" type="ORF">LshimejAT787_0506800</name>
</gene>
<protein>
    <recommendedName>
        <fullName evidence="5">Crinkler effector protein N-terminal domain-containing protein</fullName>
    </recommendedName>
</protein>
<feature type="region of interest" description="Disordered" evidence="4">
    <location>
        <begin position="1"/>
        <end position="22"/>
    </location>
</feature>
<feature type="region of interest" description="Disordered" evidence="4">
    <location>
        <begin position="224"/>
        <end position="291"/>
    </location>
</feature>
<feature type="compositionally biased region" description="Basic and acidic residues" evidence="4">
    <location>
        <begin position="141"/>
        <end position="161"/>
    </location>
</feature>
<comment type="subcellular location">
    <subcellularLocation>
        <location evidence="1">Host cell</location>
    </subcellularLocation>
    <subcellularLocation>
        <location evidence="2">Secreted</location>
    </subcellularLocation>
</comment>
<feature type="domain" description="Crinkler effector protein N-terminal" evidence="5">
    <location>
        <begin position="71"/>
        <end position="130"/>
    </location>
</feature>
<dbReference type="GO" id="GO:0043657">
    <property type="term" value="C:host cell"/>
    <property type="evidence" value="ECO:0007669"/>
    <property type="project" value="UniProtKB-SubCell"/>
</dbReference>
<dbReference type="Proteomes" id="UP001063166">
    <property type="component" value="Unassembled WGS sequence"/>
</dbReference>
<dbReference type="GO" id="GO:0005576">
    <property type="term" value="C:extracellular region"/>
    <property type="evidence" value="ECO:0007669"/>
    <property type="project" value="UniProtKB-SubCell"/>
</dbReference>
<dbReference type="Pfam" id="PF20147">
    <property type="entry name" value="Crinkler"/>
    <property type="match status" value="1"/>
</dbReference>
<keyword evidence="3" id="KW-0964">Secreted</keyword>
<dbReference type="EMBL" id="BRPK01000005">
    <property type="protein sequence ID" value="GLB38815.1"/>
    <property type="molecule type" value="Genomic_DNA"/>
</dbReference>
<organism evidence="6 7">
    <name type="scientific">Lyophyllum shimeji</name>
    <name type="common">Hon-shimeji</name>
    <name type="synonym">Tricholoma shimeji</name>
    <dbReference type="NCBI Taxonomy" id="47721"/>
    <lineage>
        <taxon>Eukaryota</taxon>
        <taxon>Fungi</taxon>
        <taxon>Dikarya</taxon>
        <taxon>Basidiomycota</taxon>
        <taxon>Agaricomycotina</taxon>
        <taxon>Agaricomycetes</taxon>
        <taxon>Agaricomycetidae</taxon>
        <taxon>Agaricales</taxon>
        <taxon>Tricholomatineae</taxon>
        <taxon>Lyophyllaceae</taxon>
        <taxon>Lyophyllum</taxon>
    </lineage>
</organism>
<sequence>MPGRVLSAAQIDVGSNSPADEGGRSVRCLFLRTMDRRAPGPVSLFNVLNDCGPPQATYQEGNKSYTRSREHINAAHLELFKASIPVDDDSDRLAARFENLTLNEKPLNPLKKLSKVFQDLSEEHIHVIVRVPVTLLHPVSRQREPPRGTSERTDSPSRRSETPVVPTPPTLAPTFPAPGSEEFTAYVAELIARAVAHLLQSRPGGMLSPTPVVAPSSPALSVEVHTGGNEGTNPDSSESDHSEEGEIANPTACRRKRHRAGRARTQAAIRRAKENGTYDESRRGGFGCAGR</sequence>
<evidence type="ECO:0000259" key="5">
    <source>
        <dbReference type="Pfam" id="PF20147"/>
    </source>
</evidence>